<comment type="subcellular location">
    <subcellularLocation>
        <location evidence="1">Cell membrane</location>
        <topology evidence="1">Multi-pass membrane protein</topology>
    </subcellularLocation>
</comment>
<dbReference type="GO" id="GO:0022857">
    <property type="term" value="F:transmembrane transporter activity"/>
    <property type="evidence" value="ECO:0007669"/>
    <property type="project" value="TreeGrafter"/>
</dbReference>
<dbReference type="PANTHER" id="PTHR30572:SF4">
    <property type="entry name" value="ABC TRANSPORTER PERMEASE YTRF"/>
    <property type="match status" value="1"/>
</dbReference>
<keyword evidence="2" id="KW-1003">Cell membrane</keyword>
<name>A0A7V8NQ86_9BACT</name>
<dbReference type="AlphaFoldDB" id="A0A7V8NQ86"/>
<dbReference type="Proteomes" id="UP000567293">
    <property type="component" value="Unassembled WGS sequence"/>
</dbReference>
<protein>
    <submittedName>
        <fullName evidence="10">ABC transporter permease</fullName>
    </submittedName>
</protein>
<evidence type="ECO:0000256" key="5">
    <source>
        <dbReference type="ARBA" id="ARBA00023136"/>
    </source>
</evidence>
<feature type="transmembrane region" description="Helical" evidence="7">
    <location>
        <begin position="303"/>
        <end position="328"/>
    </location>
</feature>
<feature type="transmembrane region" description="Helical" evidence="7">
    <location>
        <begin position="811"/>
        <end position="831"/>
    </location>
</feature>
<evidence type="ECO:0000256" key="3">
    <source>
        <dbReference type="ARBA" id="ARBA00022692"/>
    </source>
</evidence>
<accession>A0A7V8NQ86</accession>
<evidence type="ECO:0000259" key="9">
    <source>
        <dbReference type="Pfam" id="PF12704"/>
    </source>
</evidence>
<feature type="domain" description="MacB-like periplasmic core" evidence="9">
    <location>
        <begin position="508"/>
        <end position="665"/>
    </location>
</feature>
<evidence type="ECO:0000256" key="7">
    <source>
        <dbReference type="SAM" id="Phobius"/>
    </source>
</evidence>
<evidence type="ECO:0000256" key="1">
    <source>
        <dbReference type="ARBA" id="ARBA00004651"/>
    </source>
</evidence>
<keyword evidence="3 7" id="KW-0812">Transmembrane</keyword>
<dbReference type="Pfam" id="PF12704">
    <property type="entry name" value="MacB_PCD"/>
    <property type="match status" value="2"/>
</dbReference>
<evidence type="ECO:0000259" key="8">
    <source>
        <dbReference type="Pfam" id="PF02687"/>
    </source>
</evidence>
<proteinExistence type="inferred from homology"/>
<keyword evidence="11" id="KW-1185">Reference proteome</keyword>
<sequence length="845" mass="90024">MTTNTVGESERKPPGITYPLRYAAALLGDLRVAFRSLARVPVLWATVALTLALGIGANAAIFSVVRGVLLRPLVNRDEDRLIYVQQSAPGMQVDNASFSIPEITDIGAHLKTISKIGTFSTVDFSAEGFGETREIHAGVVDGDYFEVMGLKPALGRLLDTRDDGPKAAGAAVLTYKFWVTALHADPNVLGKVLRLGSMMQARSATIVGVLEPSIPYPADTEIIANIVTSPHHLSATMVQGREHRMTDVFGRLAPGANLKSARAELQTVYATMTAAHPEVYKPQYHFQISARLLRDQINEEARIILWLLLGAAGVLFVVACSNVANLILARTVRRESELAIRAALGGSSGAIRRSLLAEGLVLCGSGGAAGVMIAVQMFSVLARYALRFSVRAADLTLDFSVIWTGLALSLAAAVFLAFVPRLPSGDTSRGLGLTSGGTSRATGSSRRRIRVFTITQIAASFLLLASAGVLLKTLLTLQKAQPAFETTHVLVANLPLISDGRTPEQVAQSYQEAQRSVSALPGVESAAVGMMAPWRDSGFLKFTLQFAVEGRESESSKEDLRARFRFVSPGYVTTLGIPLLEGRDFTDADRKEAEPVVIVSKSIAQQLFPGQDALNRHIKWTDPLIKYADISPAPRRIVGVLADVDDANIIPQHNMTVYTPFAQGPIFGACLLVRAKSDLYALVPTITKTIRAVAATQPVEHASTLEDVRTEVLANNRVNAIVFGGFAALALAISVVGVAGVLAFSVSWRTREFGIRFALGAQPRRILGGVVIDGAVIAAIGVTAGALVGWGLSRLAGNYVPQLQLPGPIPLIGSAAVIFTSAILASMVPAVRAARVDTVQALRAE</sequence>
<dbReference type="NCBIfam" id="TIGR03434">
    <property type="entry name" value="ADOP"/>
    <property type="match status" value="1"/>
</dbReference>
<evidence type="ECO:0000256" key="2">
    <source>
        <dbReference type="ARBA" id="ARBA00022475"/>
    </source>
</evidence>
<gene>
    <name evidence="10" type="ORF">HRJ53_10265</name>
</gene>
<dbReference type="InterPro" id="IPR017800">
    <property type="entry name" value="ADOP"/>
</dbReference>
<dbReference type="GO" id="GO:0005886">
    <property type="term" value="C:plasma membrane"/>
    <property type="evidence" value="ECO:0007669"/>
    <property type="project" value="UniProtKB-SubCell"/>
</dbReference>
<feature type="transmembrane region" description="Helical" evidence="7">
    <location>
        <begin position="720"/>
        <end position="745"/>
    </location>
</feature>
<dbReference type="EMBL" id="JACDQQ010000990">
    <property type="protein sequence ID" value="MBA0085371.1"/>
    <property type="molecule type" value="Genomic_DNA"/>
</dbReference>
<feature type="transmembrane region" description="Helical" evidence="7">
    <location>
        <begin position="42"/>
        <end position="65"/>
    </location>
</feature>
<evidence type="ECO:0000313" key="11">
    <source>
        <dbReference type="Proteomes" id="UP000567293"/>
    </source>
</evidence>
<dbReference type="Pfam" id="PF02687">
    <property type="entry name" value="FtsX"/>
    <property type="match status" value="2"/>
</dbReference>
<organism evidence="10 11">
    <name type="scientific">Candidatus Acidiferrum panamense</name>
    <dbReference type="NCBI Taxonomy" id="2741543"/>
    <lineage>
        <taxon>Bacteria</taxon>
        <taxon>Pseudomonadati</taxon>
        <taxon>Acidobacteriota</taxon>
        <taxon>Terriglobia</taxon>
        <taxon>Candidatus Acidiferrales</taxon>
        <taxon>Candidatus Acidiferrum</taxon>
    </lineage>
</organism>
<dbReference type="InterPro" id="IPR003838">
    <property type="entry name" value="ABC3_permease_C"/>
</dbReference>
<evidence type="ECO:0000256" key="4">
    <source>
        <dbReference type="ARBA" id="ARBA00022989"/>
    </source>
</evidence>
<dbReference type="InterPro" id="IPR050250">
    <property type="entry name" value="Macrolide_Exporter_MacB"/>
</dbReference>
<comment type="similarity">
    <text evidence="6">Belongs to the ABC-4 integral membrane protein family.</text>
</comment>
<feature type="transmembrane region" description="Helical" evidence="7">
    <location>
        <begin position="766"/>
        <end position="791"/>
    </location>
</feature>
<feature type="transmembrane region" description="Helical" evidence="7">
    <location>
        <begin position="401"/>
        <end position="419"/>
    </location>
</feature>
<evidence type="ECO:0000313" key="10">
    <source>
        <dbReference type="EMBL" id="MBA0085371.1"/>
    </source>
</evidence>
<dbReference type="PANTHER" id="PTHR30572">
    <property type="entry name" value="MEMBRANE COMPONENT OF TRANSPORTER-RELATED"/>
    <property type="match status" value="1"/>
</dbReference>
<comment type="caution">
    <text evidence="10">The sequence shown here is derived from an EMBL/GenBank/DDBJ whole genome shotgun (WGS) entry which is preliminary data.</text>
</comment>
<feature type="domain" description="ABC3 transporter permease C-terminal" evidence="8">
    <location>
        <begin position="726"/>
        <end position="836"/>
    </location>
</feature>
<feature type="transmembrane region" description="Helical" evidence="7">
    <location>
        <begin position="360"/>
        <end position="381"/>
    </location>
</feature>
<feature type="transmembrane region" description="Helical" evidence="7">
    <location>
        <begin position="449"/>
        <end position="471"/>
    </location>
</feature>
<feature type="domain" description="ABC3 transporter permease C-terminal" evidence="8">
    <location>
        <begin position="311"/>
        <end position="421"/>
    </location>
</feature>
<evidence type="ECO:0000256" key="6">
    <source>
        <dbReference type="ARBA" id="ARBA00038076"/>
    </source>
</evidence>
<reference evidence="10" key="1">
    <citation type="submission" date="2020-06" db="EMBL/GenBank/DDBJ databases">
        <title>Legume-microbial interactions unlock mineral nutrients during tropical forest succession.</title>
        <authorList>
            <person name="Epihov D.Z."/>
        </authorList>
    </citation>
    <scope>NUCLEOTIDE SEQUENCE [LARGE SCALE GENOMIC DNA]</scope>
    <source>
        <strain evidence="10">Pan2503</strain>
    </source>
</reference>
<keyword evidence="5 7" id="KW-0472">Membrane</keyword>
<feature type="domain" description="MacB-like periplasmic core" evidence="9">
    <location>
        <begin position="47"/>
        <end position="267"/>
    </location>
</feature>
<keyword evidence="4 7" id="KW-1133">Transmembrane helix</keyword>
<dbReference type="InterPro" id="IPR025857">
    <property type="entry name" value="MacB_PCD"/>
</dbReference>